<evidence type="ECO:0000313" key="1">
    <source>
        <dbReference type="EMBL" id="QZE15992.1"/>
    </source>
</evidence>
<keyword evidence="2" id="KW-1185">Reference proteome</keyword>
<name>A0AC61NPK5_9BACT</name>
<gene>
    <name evidence="1" type="ORF">K4L44_09820</name>
</gene>
<protein>
    <submittedName>
        <fullName evidence="1">Transposase</fullName>
    </submittedName>
</protein>
<sequence length="57" mass="6553">MNRCKCHISTGPLEGINNKIKTIKRQVIMDEPREGLSYGACKEFKVLLLRVKNSYLD</sequence>
<proteinExistence type="predicted"/>
<dbReference type="Proteomes" id="UP000826212">
    <property type="component" value="Chromosome"/>
</dbReference>
<reference evidence="1" key="1">
    <citation type="submission" date="2021-08" db="EMBL/GenBank/DDBJ databases">
        <title>Novel anaerobic bacterium isolated from sea squirt in East Sea, Republic of Korea.</title>
        <authorList>
            <person name="Nguyen T.H."/>
            <person name="Li Z."/>
            <person name="Lee Y.-J."/>
            <person name="Ko J."/>
            <person name="Kim S.-G."/>
        </authorList>
    </citation>
    <scope>NUCLEOTIDE SEQUENCE</scope>
    <source>
        <strain evidence="1">KCTC 25031</strain>
    </source>
</reference>
<accession>A0AC61NPK5</accession>
<organism evidence="1 2">
    <name type="scientific">Halosquirtibacter laminarini</name>
    <dbReference type="NCBI Taxonomy" id="3374600"/>
    <lineage>
        <taxon>Bacteria</taxon>
        <taxon>Pseudomonadati</taxon>
        <taxon>Bacteroidota</taxon>
        <taxon>Bacteroidia</taxon>
        <taxon>Marinilabiliales</taxon>
        <taxon>Prolixibacteraceae</taxon>
        <taxon>Halosquirtibacter</taxon>
    </lineage>
</organism>
<dbReference type="EMBL" id="CP081303">
    <property type="protein sequence ID" value="QZE15992.1"/>
    <property type="molecule type" value="Genomic_DNA"/>
</dbReference>
<evidence type="ECO:0000313" key="2">
    <source>
        <dbReference type="Proteomes" id="UP000826212"/>
    </source>
</evidence>